<comment type="function">
    <text evidence="2">Catalyzes the hydrolysis of 5-hydroxyisourate (HIU) to 2-oxo-4-hydroxy-4-carboxy-5-ureidoimidazoline (OHCU).</text>
</comment>
<organism evidence="12 13">
    <name type="scientific">Enterobacter soli</name>
    <dbReference type="NCBI Taxonomy" id="885040"/>
    <lineage>
        <taxon>Bacteria</taxon>
        <taxon>Pseudomonadati</taxon>
        <taxon>Pseudomonadota</taxon>
        <taxon>Gammaproteobacteria</taxon>
        <taxon>Enterobacterales</taxon>
        <taxon>Enterobacteriaceae</taxon>
        <taxon>Enterobacter</taxon>
    </lineage>
</organism>
<dbReference type="PANTHER" id="PTHR10395">
    <property type="entry name" value="URICASE AND TRANSTHYRETIN-RELATED"/>
    <property type="match status" value="1"/>
</dbReference>
<evidence type="ECO:0000256" key="4">
    <source>
        <dbReference type="ARBA" id="ARBA00011881"/>
    </source>
</evidence>
<dbReference type="PANTHER" id="PTHR10395:SF7">
    <property type="entry name" value="5-HYDROXYISOURATE HYDROLASE"/>
    <property type="match status" value="1"/>
</dbReference>
<dbReference type="CDD" id="cd05822">
    <property type="entry name" value="TLP_HIUase"/>
    <property type="match status" value="1"/>
</dbReference>
<dbReference type="InterPro" id="IPR036817">
    <property type="entry name" value="Transthyretin/HIU_hydrolase_sf"/>
</dbReference>
<dbReference type="GO" id="GO:0033971">
    <property type="term" value="F:hydroxyisourate hydrolase activity"/>
    <property type="evidence" value="ECO:0007669"/>
    <property type="project" value="UniProtKB-EC"/>
</dbReference>
<dbReference type="GO" id="GO:0006144">
    <property type="term" value="P:purine nucleobase metabolic process"/>
    <property type="evidence" value="ECO:0007669"/>
    <property type="project" value="UniProtKB-KW"/>
</dbReference>
<keyword evidence="13" id="KW-1185">Reference proteome</keyword>
<dbReference type="PRINTS" id="PR00189">
    <property type="entry name" value="TRNSTHYRETIN"/>
</dbReference>
<feature type="binding site" evidence="9">
    <location>
        <position position="41"/>
    </location>
    <ligand>
        <name>substrate</name>
    </ligand>
</feature>
<evidence type="ECO:0000259" key="11">
    <source>
        <dbReference type="Pfam" id="PF00576"/>
    </source>
</evidence>
<evidence type="ECO:0000256" key="7">
    <source>
        <dbReference type="ARBA" id="ARBA00022631"/>
    </source>
</evidence>
<dbReference type="Gene3D" id="2.60.40.180">
    <property type="entry name" value="Transthyretin/hydroxyisourate hydrolase domain"/>
    <property type="match status" value="1"/>
</dbReference>
<evidence type="ECO:0000256" key="2">
    <source>
        <dbReference type="ARBA" id="ARBA00002704"/>
    </source>
</evidence>
<proteinExistence type="inferred from homology"/>
<feature type="binding site" evidence="9">
    <location>
        <position position="104"/>
    </location>
    <ligand>
        <name>substrate</name>
    </ligand>
</feature>
<evidence type="ECO:0000256" key="5">
    <source>
        <dbReference type="ARBA" id="ARBA00012609"/>
    </source>
</evidence>
<dbReference type="EC" id="3.5.2.17" evidence="5 10"/>
<name>A0AAW8H8T8_9ENTR</name>
<dbReference type="InterPro" id="IPR000895">
    <property type="entry name" value="Transthyretin/HIU_hydrolase"/>
</dbReference>
<dbReference type="EMBL" id="JAVDKS010000004">
    <property type="protein sequence ID" value="MDQ2256868.1"/>
    <property type="molecule type" value="Genomic_DNA"/>
</dbReference>
<dbReference type="RefSeq" id="WP_306682309.1">
    <property type="nucleotide sequence ID" value="NZ_JAVDKR010000001.1"/>
</dbReference>
<gene>
    <name evidence="12" type="primary">uraH</name>
    <name evidence="12" type="ORF">RBJ67_12015</name>
</gene>
<dbReference type="NCBIfam" id="TIGR02962">
    <property type="entry name" value="hdxy_isourate"/>
    <property type="match status" value="1"/>
</dbReference>
<reference evidence="12 13" key="1">
    <citation type="submission" date="2023-08" db="EMBL/GenBank/DDBJ databases">
        <authorList>
            <person name="Dale J."/>
        </authorList>
    </citation>
    <scope>NUCLEOTIDE SEQUENCE [LARGE SCALE GENOMIC DNA]</scope>
    <source>
        <strain evidence="12 13">2023EL-00788</strain>
    </source>
</reference>
<comment type="caution">
    <text evidence="12">The sequence shown here is derived from an EMBL/GenBank/DDBJ whole genome shotgun (WGS) entry which is preliminary data.</text>
</comment>
<dbReference type="InterPro" id="IPR014306">
    <property type="entry name" value="Hydroxyisourate_hydrolase"/>
</dbReference>
<comment type="similarity">
    <text evidence="3 10">Belongs to the transthyretin family. 5-hydroxyisourate hydrolase subfamily.</text>
</comment>
<dbReference type="PROSITE" id="PS00768">
    <property type="entry name" value="TRANSTHYRETIN_1"/>
    <property type="match status" value="1"/>
</dbReference>
<evidence type="ECO:0000256" key="1">
    <source>
        <dbReference type="ARBA" id="ARBA00001043"/>
    </source>
</evidence>
<keyword evidence="7 10" id="KW-0659">Purine metabolism</keyword>
<protein>
    <recommendedName>
        <fullName evidence="6 10">5-hydroxyisourate hydrolase</fullName>
        <shortName evidence="10">HIU hydrolase</shortName>
        <shortName evidence="10">HIUHase</shortName>
        <ecNumber evidence="5 10">3.5.2.17</ecNumber>
    </recommendedName>
</protein>
<dbReference type="SUPFAM" id="SSF49472">
    <property type="entry name" value="Transthyretin (synonym: prealbumin)"/>
    <property type="match status" value="1"/>
</dbReference>
<feature type="binding site" evidence="9">
    <location>
        <position position="7"/>
    </location>
    <ligand>
        <name>substrate</name>
    </ligand>
</feature>
<evidence type="ECO:0000256" key="10">
    <source>
        <dbReference type="RuleBase" id="RU361270"/>
    </source>
</evidence>
<keyword evidence="8 10" id="KW-0378">Hydrolase</keyword>
<comment type="catalytic activity">
    <reaction evidence="1 10">
        <text>5-hydroxyisourate + H2O = 5-hydroxy-2-oxo-4-ureido-2,5-dihydro-1H-imidazole-5-carboxylate + H(+)</text>
        <dbReference type="Rhea" id="RHEA:23736"/>
        <dbReference type="ChEBI" id="CHEBI:15377"/>
        <dbReference type="ChEBI" id="CHEBI:15378"/>
        <dbReference type="ChEBI" id="CHEBI:18072"/>
        <dbReference type="ChEBI" id="CHEBI:58639"/>
        <dbReference type="EC" id="3.5.2.17"/>
    </reaction>
</comment>
<sequence>MSTLSTHILDISTGKPAQGVTVRLERDGLVIATGTTNSAGRITEFVAHLPAARYRLVADIGAWFTQTGRETIYPCAQIDFVTKEAADEHYHLPFVIAPGGWSTYRGS</sequence>
<evidence type="ECO:0000256" key="9">
    <source>
        <dbReference type="PIRSR" id="PIRSR600895-51"/>
    </source>
</evidence>
<evidence type="ECO:0000256" key="6">
    <source>
        <dbReference type="ARBA" id="ARBA00017539"/>
    </source>
</evidence>
<dbReference type="InterPro" id="IPR023416">
    <property type="entry name" value="Transthyretin/HIU_hydrolase_d"/>
</dbReference>
<dbReference type="Pfam" id="PF00576">
    <property type="entry name" value="Transthyretin"/>
    <property type="match status" value="1"/>
</dbReference>
<dbReference type="InterPro" id="IPR023418">
    <property type="entry name" value="Thyroxine_BS"/>
</dbReference>
<evidence type="ECO:0000256" key="8">
    <source>
        <dbReference type="ARBA" id="ARBA00022801"/>
    </source>
</evidence>
<evidence type="ECO:0000313" key="12">
    <source>
        <dbReference type="EMBL" id="MDQ2256868.1"/>
    </source>
</evidence>
<dbReference type="Proteomes" id="UP001225042">
    <property type="component" value="Unassembled WGS sequence"/>
</dbReference>
<feature type="domain" description="Transthyretin/hydroxyisourate hydrolase" evidence="11">
    <location>
        <begin position="4"/>
        <end position="106"/>
    </location>
</feature>
<dbReference type="AlphaFoldDB" id="A0AAW8H8T8"/>
<accession>A0AAW8H8T8</accession>
<evidence type="ECO:0000256" key="3">
    <source>
        <dbReference type="ARBA" id="ARBA00009850"/>
    </source>
</evidence>
<evidence type="ECO:0000313" key="13">
    <source>
        <dbReference type="Proteomes" id="UP001225042"/>
    </source>
</evidence>
<comment type="subunit">
    <text evidence="4 10">Homotetramer.</text>
</comment>